<keyword evidence="11 16" id="KW-0067">ATP-binding</keyword>
<keyword evidence="9 16" id="KW-0547">Nucleotide-binding</keyword>
<feature type="binding site" evidence="16">
    <location>
        <position position="130"/>
    </location>
    <ligand>
        <name>K(+)</name>
        <dbReference type="ChEBI" id="CHEBI:29103"/>
    </ligand>
</feature>
<evidence type="ECO:0000256" key="5">
    <source>
        <dbReference type="ARBA" id="ARBA00011738"/>
    </source>
</evidence>
<feature type="binding site" evidence="16">
    <location>
        <begin position="6"/>
        <end position="13"/>
    </location>
    <ligand>
        <name>ATP</name>
        <dbReference type="ChEBI" id="CHEBI:30616"/>
    </ligand>
</feature>
<reference evidence="17" key="1">
    <citation type="submission" date="2016-04" db="EMBL/GenBank/DDBJ databases">
        <authorList>
            <person name="Evans L.H."/>
            <person name="Alamgir A."/>
            <person name="Owens N."/>
            <person name="Weber N.D."/>
            <person name="Virtaneva K."/>
            <person name="Barbian K."/>
            <person name="Babar A."/>
            <person name="Rosenke K."/>
        </authorList>
    </citation>
    <scope>NUCLEOTIDE SEQUENCE</scope>
    <source>
        <strain evidence="17">86</strain>
    </source>
</reference>
<evidence type="ECO:0000256" key="13">
    <source>
        <dbReference type="ARBA" id="ARBA00022993"/>
    </source>
</evidence>
<feature type="binding site" evidence="16">
    <location>
        <position position="133"/>
    </location>
    <ligand>
        <name>ATP</name>
        <dbReference type="ChEBI" id="CHEBI:30616"/>
    </ligand>
</feature>
<comment type="cofactor">
    <cofactor evidence="2">
        <name>K(+)</name>
        <dbReference type="ChEBI" id="CHEBI:29103"/>
    </cofactor>
</comment>
<dbReference type="Pfam" id="PF03309">
    <property type="entry name" value="Pan_kinase"/>
    <property type="match status" value="1"/>
</dbReference>
<keyword evidence="12 16" id="KW-0630">Potassium</keyword>
<comment type="pathway">
    <text evidence="4 16">Cofactor biosynthesis; coenzyme A biosynthesis; CoA from (R)-pantothenate: step 1/5.</text>
</comment>
<comment type="subunit">
    <text evidence="5 16">Homodimer.</text>
</comment>
<dbReference type="PANTHER" id="PTHR34265">
    <property type="entry name" value="TYPE III PANTOTHENATE KINASE"/>
    <property type="match status" value="1"/>
</dbReference>
<keyword evidence="8 16" id="KW-0808">Transferase</keyword>
<dbReference type="PANTHER" id="PTHR34265:SF1">
    <property type="entry name" value="TYPE III PANTOTHENATE KINASE"/>
    <property type="match status" value="1"/>
</dbReference>
<dbReference type="GO" id="GO:0005524">
    <property type="term" value="F:ATP binding"/>
    <property type="evidence" value="ECO:0007669"/>
    <property type="project" value="UniProtKB-UniRule"/>
</dbReference>
<evidence type="ECO:0000256" key="2">
    <source>
        <dbReference type="ARBA" id="ARBA00001958"/>
    </source>
</evidence>
<evidence type="ECO:0000256" key="16">
    <source>
        <dbReference type="HAMAP-Rule" id="MF_01274"/>
    </source>
</evidence>
<evidence type="ECO:0000256" key="10">
    <source>
        <dbReference type="ARBA" id="ARBA00022777"/>
    </source>
</evidence>
<organism evidence="17">
    <name type="scientific">uncultured Eubacteriales bacterium</name>
    <dbReference type="NCBI Taxonomy" id="172733"/>
    <lineage>
        <taxon>Bacteria</taxon>
        <taxon>Bacillati</taxon>
        <taxon>Bacillota</taxon>
        <taxon>Clostridia</taxon>
        <taxon>Eubacteriales</taxon>
        <taxon>environmental samples</taxon>
    </lineage>
</organism>
<evidence type="ECO:0000256" key="7">
    <source>
        <dbReference type="ARBA" id="ARBA00022490"/>
    </source>
</evidence>
<protein>
    <recommendedName>
        <fullName evidence="15 16">Type III pantothenate kinase</fullName>
        <ecNumber evidence="6 16">2.7.1.33</ecNumber>
    </recommendedName>
    <alternativeName>
        <fullName evidence="16">PanK-III</fullName>
    </alternativeName>
    <alternativeName>
        <fullName evidence="16">Pantothenic acid kinase</fullName>
    </alternativeName>
</protein>
<feature type="binding site" evidence="16">
    <location>
        <begin position="108"/>
        <end position="111"/>
    </location>
    <ligand>
        <name>substrate</name>
    </ligand>
</feature>
<comment type="caution">
    <text evidence="16">Lacks conserved residue(s) required for the propagation of feature annotation.</text>
</comment>
<accession>A0A212JUL4</accession>
<keyword evidence="7 16" id="KW-0963">Cytoplasm</keyword>
<evidence type="ECO:0000256" key="4">
    <source>
        <dbReference type="ARBA" id="ARBA00005225"/>
    </source>
</evidence>
<evidence type="ECO:0000256" key="8">
    <source>
        <dbReference type="ARBA" id="ARBA00022679"/>
    </source>
</evidence>
<comment type="function">
    <text evidence="16">Catalyzes the phosphorylation of pantothenate (Pan), the first step in CoA biosynthesis.</text>
</comment>
<keyword evidence="13 16" id="KW-0173">Coenzyme A biosynthesis</keyword>
<dbReference type="CDD" id="cd24015">
    <property type="entry name" value="ASKHA_NBD_PanK-III"/>
    <property type="match status" value="1"/>
</dbReference>
<evidence type="ECO:0000256" key="15">
    <source>
        <dbReference type="ARBA" id="ARBA00040883"/>
    </source>
</evidence>
<dbReference type="HAMAP" id="MF_01274">
    <property type="entry name" value="Pantothen_kinase_3"/>
    <property type="match status" value="1"/>
</dbReference>
<dbReference type="Gene3D" id="3.30.420.40">
    <property type="match status" value="2"/>
</dbReference>
<dbReference type="InterPro" id="IPR043129">
    <property type="entry name" value="ATPase_NBD"/>
</dbReference>
<evidence type="ECO:0000256" key="11">
    <source>
        <dbReference type="ARBA" id="ARBA00022840"/>
    </source>
</evidence>
<dbReference type="EMBL" id="FLUN01000001">
    <property type="protein sequence ID" value="SBW03087.1"/>
    <property type="molecule type" value="Genomic_DNA"/>
</dbReference>
<name>A0A212JUL4_9FIRM</name>
<dbReference type="InterPro" id="IPR004619">
    <property type="entry name" value="Type_III_PanK"/>
</dbReference>
<evidence type="ECO:0000313" key="17">
    <source>
        <dbReference type="EMBL" id="SBW03087.1"/>
    </source>
</evidence>
<evidence type="ECO:0000256" key="9">
    <source>
        <dbReference type="ARBA" id="ARBA00022741"/>
    </source>
</evidence>
<gene>
    <name evidence="16 17" type="primary">coaX</name>
    <name evidence="17" type="ORF">KL86CLO1_11734</name>
</gene>
<dbReference type="AlphaFoldDB" id="A0A212JUL4"/>
<evidence type="ECO:0000256" key="6">
    <source>
        <dbReference type="ARBA" id="ARBA00012102"/>
    </source>
</evidence>
<evidence type="ECO:0000256" key="3">
    <source>
        <dbReference type="ARBA" id="ARBA00004496"/>
    </source>
</evidence>
<dbReference type="GO" id="GO:0046872">
    <property type="term" value="F:metal ion binding"/>
    <property type="evidence" value="ECO:0007669"/>
    <property type="project" value="UniProtKB-KW"/>
</dbReference>
<dbReference type="GO" id="GO:0004594">
    <property type="term" value="F:pantothenate kinase activity"/>
    <property type="evidence" value="ECO:0007669"/>
    <property type="project" value="UniProtKB-UniRule"/>
</dbReference>
<dbReference type="UniPathway" id="UPA00241">
    <property type="reaction ID" value="UER00352"/>
</dbReference>
<evidence type="ECO:0000256" key="1">
    <source>
        <dbReference type="ARBA" id="ARBA00001206"/>
    </source>
</evidence>
<dbReference type="GO" id="GO:0005737">
    <property type="term" value="C:cytoplasm"/>
    <property type="evidence" value="ECO:0007669"/>
    <property type="project" value="UniProtKB-SubCell"/>
</dbReference>
<keyword evidence="16" id="KW-0479">Metal-binding</keyword>
<dbReference type="NCBIfam" id="TIGR00671">
    <property type="entry name" value="baf"/>
    <property type="match status" value="1"/>
</dbReference>
<dbReference type="GO" id="GO:0015937">
    <property type="term" value="P:coenzyme A biosynthetic process"/>
    <property type="evidence" value="ECO:0007669"/>
    <property type="project" value="UniProtKB-UniRule"/>
</dbReference>
<dbReference type="EC" id="2.7.1.33" evidence="6 16"/>
<evidence type="ECO:0000256" key="14">
    <source>
        <dbReference type="ARBA" id="ARBA00038036"/>
    </source>
</evidence>
<comment type="similarity">
    <text evidence="14 16">Belongs to the type III pantothenate kinase family.</text>
</comment>
<feature type="active site" description="Proton acceptor" evidence="16">
    <location>
        <position position="110"/>
    </location>
</feature>
<comment type="catalytic activity">
    <reaction evidence="1 16">
        <text>(R)-pantothenate + ATP = (R)-4'-phosphopantothenate + ADP + H(+)</text>
        <dbReference type="Rhea" id="RHEA:16373"/>
        <dbReference type="ChEBI" id="CHEBI:10986"/>
        <dbReference type="ChEBI" id="CHEBI:15378"/>
        <dbReference type="ChEBI" id="CHEBI:29032"/>
        <dbReference type="ChEBI" id="CHEBI:30616"/>
        <dbReference type="ChEBI" id="CHEBI:456216"/>
        <dbReference type="EC" id="2.7.1.33"/>
    </reaction>
</comment>
<proteinExistence type="inferred from homology"/>
<feature type="binding site" evidence="16">
    <location>
        <position position="184"/>
    </location>
    <ligand>
        <name>substrate</name>
    </ligand>
</feature>
<sequence length="261" mass="27048">MVLAIDIGNSATTVGLFTPDGVLRFCSTLATRRGATRDQCAIDLSQVFGLYGADLKAVTGSIISSVVPPATAAMCGAVEFLTAKAPMLMGPGVKTGLNIRSDIHTQMGSDIVACSVAAIAKYPGPIILVDMGTAIAMSVLVGSTYEGCVLLPGVTVALEALSDQAAELPHISIELPPSILGRNTLDAMRAGVVYGNASAIDGMIERLEQASAPAATVVGTGTAGAEVLQYCKRKIIYDADLLLNGLYLIYRKSTENRARKA</sequence>
<keyword evidence="10 16" id="KW-0418">Kinase</keyword>
<evidence type="ECO:0000256" key="12">
    <source>
        <dbReference type="ARBA" id="ARBA00022958"/>
    </source>
</evidence>
<comment type="cofactor">
    <cofactor evidence="16">
        <name>NH4(+)</name>
        <dbReference type="ChEBI" id="CHEBI:28938"/>
    </cofactor>
    <cofactor evidence="16">
        <name>K(+)</name>
        <dbReference type="ChEBI" id="CHEBI:29103"/>
    </cofactor>
    <text evidence="16">A monovalent cation. Ammonium or potassium.</text>
</comment>
<comment type="subcellular location">
    <subcellularLocation>
        <location evidence="3 16">Cytoplasm</location>
    </subcellularLocation>
</comment>
<dbReference type="SUPFAM" id="SSF53067">
    <property type="entry name" value="Actin-like ATPase domain"/>
    <property type="match status" value="2"/>
</dbReference>